<keyword evidence="4" id="KW-1185">Reference proteome</keyword>
<dbReference type="EMBL" id="JACHDY010000003">
    <property type="protein sequence ID" value="MBB5318032.1"/>
    <property type="molecule type" value="Genomic_DNA"/>
</dbReference>
<feature type="domain" description="Transcription regulator PadR N-terminal" evidence="1">
    <location>
        <begin position="12"/>
        <end position="86"/>
    </location>
</feature>
<dbReference type="Proteomes" id="UP000568106">
    <property type="component" value="Unassembled WGS sequence"/>
</dbReference>
<dbReference type="GO" id="GO:0003677">
    <property type="term" value="F:DNA binding"/>
    <property type="evidence" value="ECO:0007669"/>
    <property type="project" value="UniProtKB-KW"/>
</dbReference>
<dbReference type="SUPFAM" id="SSF46785">
    <property type="entry name" value="Winged helix' DNA-binding domain"/>
    <property type="match status" value="1"/>
</dbReference>
<dbReference type="PANTHER" id="PTHR43252">
    <property type="entry name" value="TRANSCRIPTIONAL REGULATOR YQJI"/>
    <property type="match status" value="1"/>
</dbReference>
<dbReference type="AlphaFoldDB" id="A0A7W8IJ00"/>
<dbReference type="Gene3D" id="1.10.10.10">
    <property type="entry name" value="Winged helix-like DNA-binding domain superfamily/Winged helix DNA-binding domain"/>
    <property type="match status" value="1"/>
</dbReference>
<comment type="caution">
    <text evidence="3">The sequence shown here is derived from an EMBL/GenBank/DDBJ whole genome shotgun (WGS) entry which is preliminary data.</text>
</comment>
<dbReference type="PANTHER" id="PTHR43252:SF6">
    <property type="entry name" value="NEGATIVE TRANSCRIPTION REGULATOR PADR"/>
    <property type="match status" value="1"/>
</dbReference>
<keyword evidence="3" id="KW-0238">DNA-binding</keyword>
<dbReference type="InterPro" id="IPR005149">
    <property type="entry name" value="Tscrpt_reg_PadR_N"/>
</dbReference>
<evidence type="ECO:0000313" key="4">
    <source>
        <dbReference type="Proteomes" id="UP000568106"/>
    </source>
</evidence>
<dbReference type="InterPro" id="IPR036390">
    <property type="entry name" value="WH_DNA-bd_sf"/>
</dbReference>
<gene>
    <name evidence="3" type="ORF">HDF09_002718</name>
</gene>
<dbReference type="InterPro" id="IPR036388">
    <property type="entry name" value="WH-like_DNA-bd_sf"/>
</dbReference>
<organism evidence="3 4">
    <name type="scientific">Tunturiibacter empetritectus</name>
    <dbReference type="NCBI Taxonomy" id="3069691"/>
    <lineage>
        <taxon>Bacteria</taxon>
        <taxon>Pseudomonadati</taxon>
        <taxon>Acidobacteriota</taxon>
        <taxon>Terriglobia</taxon>
        <taxon>Terriglobales</taxon>
        <taxon>Acidobacteriaceae</taxon>
        <taxon>Tunturiibacter</taxon>
    </lineage>
</organism>
<reference evidence="3" key="1">
    <citation type="submission" date="2020-08" db="EMBL/GenBank/DDBJ databases">
        <title>Genomic Encyclopedia of Type Strains, Phase IV (KMG-V): Genome sequencing to study the core and pangenomes of soil and plant-associated prokaryotes.</title>
        <authorList>
            <person name="Whitman W."/>
        </authorList>
    </citation>
    <scope>NUCLEOTIDE SEQUENCE [LARGE SCALE GENOMIC DNA]</scope>
    <source>
        <strain evidence="3">M8UP27</strain>
    </source>
</reference>
<accession>A0A7W8IJ00</accession>
<protein>
    <submittedName>
        <fullName evidence="3">DNA-binding PadR family transcriptional regulator</fullName>
    </submittedName>
</protein>
<name>A0A7W8IJ00_9BACT</name>
<evidence type="ECO:0000259" key="2">
    <source>
        <dbReference type="Pfam" id="PF10400"/>
    </source>
</evidence>
<dbReference type="InterPro" id="IPR018309">
    <property type="entry name" value="Tscrpt_reg_PadR_C"/>
</dbReference>
<dbReference type="Pfam" id="PF10400">
    <property type="entry name" value="Vir_act_alpha_C"/>
    <property type="match status" value="1"/>
</dbReference>
<dbReference type="Pfam" id="PF03551">
    <property type="entry name" value="PadR"/>
    <property type="match status" value="1"/>
</dbReference>
<dbReference type="Gene3D" id="6.10.140.190">
    <property type="match status" value="1"/>
</dbReference>
<proteinExistence type="predicted"/>
<feature type="domain" description="Transcription regulator PadR C-terminal" evidence="2">
    <location>
        <begin position="98"/>
        <end position="180"/>
    </location>
</feature>
<sequence>MKMEGGSTPNALLGLLSLRPMSGYDIRQMVAQSIGHFWSESYGQIYPGLKRLAAAGLVEKKTERNKGKPDRNLYSLTAEGRERLHEWLKIPVSDEVARNELLLKLFFGAHVSTSVNRDHVASNMEFHQRALKVYTATAKQLRKEEANDPNLSYWLMTLNYGRHYSVAMLKWCRETLAELDEIESKGKRRR</sequence>
<evidence type="ECO:0000313" key="3">
    <source>
        <dbReference type="EMBL" id="MBB5318032.1"/>
    </source>
</evidence>
<evidence type="ECO:0000259" key="1">
    <source>
        <dbReference type="Pfam" id="PF03551"/>
    </source>
</evidence>